<proteinExistence type="predicted"/>
<dbReference type="Proteomes" id="UP001066276">
    <property type="component" value="Chromosome 2_1"/>
</dbReference>
<accession>A0AAV7V8I7</accession>
<comment type="caution">
    <text evidence="1">The sequence shown here is derived from an EMBL/GenBank/DDBJ whole genome shotgun (WGS) entry which is preliminary data.</text>
</comment>
<name>A0AAV7V8I7_PLEWA</name>
<reference evidence="1" key="1">
    <citation type="journal article" date="2022" name="bioRxiv">
        <title>Sequencing and chromosome-scale assembly of the giantPleurodeles waltlgenome.</title>
        <authorList>
            <person name="Brown T."/>
            <person name="Elewa A."/>
            <person name="Iarovenko S."/>
            <person name="Subramanian E."/>
            <person name="Araus A.J."/>
            <person name="Petzold A."/>
            <person name="Susuki M."/>
            <person name="Suzuki K.-i.T."/>
            <person name="Hayashi T."/>
            <person name="Toyoda A."/>
            <person name="Oliveira C."/>
            <person name="Osipova E."/>
            <person name="Leigh N.D."/>
            <person name="Simon A."/>
            <person name="Yun M.H."/>
        </authorList>
    </citation>
    <scope>NUCLEOTIDE SEQUENCE</scope>
    <source>
        <strain evidence="1">20211129_DDA</strain>
        <tissue evidence="1">Liver</tissue>
    </source>
</reference>
<gene>
    <name evidence="1" type="ORF">NDU88_001088</name>
</gene>
<dbReference type="AlphaFoldDB" id="A0AAV7V8I7"/>
<evidence type="ECO:0000313" key="1">
    <source>
        <dbReference type="EMBL" id="KAJ1197226.1"/>
    </source>
</evidence>
<evidence type="ECO:0000313" key="2">
    <source>
        <dbReference type="Proteomes" id="UP001066276"/>
    </source>
</evidence>
<protein>
    <submittedName>
        <fullName evidence="1">Uncharacterized protein</fullName>
    </submittedName>
</protein>
<dbReference type="EMBL" id="JANPWB010000003">
    <property type="protein sequence ID" value="KAJ1197226.1"/>
    <property type="molecule type" value="Genomic_DNA"/>
</dbReference>
<keyword evidence="2" id="KW-1185">Reference proteome</keyword>
<sequence length="201" mass="21571">MMSVNWWCTGACDTSLDLCPNDQFITLADAMETFNLGTGPFLYFAKIVLRACGYGLQFLCSTGLSDVGNGAGYGWGLETDLAYVQGTAEGAPIAYGGSLPTTSDEAINGEQEEDRVEVIVAAQTRAGDPLPTALVCILLMELSQERRVEQQHDASKVQKDWRRVVLSSSCSGFSVSRMESIAHHSSALSQQDPVGTLPPGR</sequence>
<organism evidence="1 2">
    <name type="scientific">Pleurodeles waltl</name>
    <name type="common">Iberian ribbed newt</name>
    <dbReference type="NCBI Taxonomy" id="8319"/>
    <lineage>
        <taxon>Eukaryota</taxon>
        <taxon>Metazoa</taxon>
        <taxon>Chordata</taxon>
        <taxon>Craniata</taxon>
        <taxon>Vertebrata</taxon>
        <taxon>Euteleostomi</taxon>
        <taxon>Amphibia</taxon>
        <taxon>Batrachia</taxon>
        <taxon>Caudata</taxon>
        <taxon>Salamandroidea</taxon>
        <taxon>Salamandridae</taxon>
        <taxon>Pleurodelinae</taxon>
        <taxon>Pleurodeles</taxon>
    </lineage>
</organism>